<dbReference type="PANTHER" id="PTHR37422:SF13">
    <property type="entry name" value="LIPOPOLYSACCHARIDE BIOSYNTHESIS PROTEIN PA4999-RELATED"/>
    <property type="match status" value="1"/>
</dbReference>
<evidence type="ECO:0000256" key="1">
    <source>
        <dbReference type="ARBA" id="ARBA00004141"/>
    </source>
</evidence>
<proteinExistence type="predicted"/>
<dbReference type="AlphaFoldDB" id="A0A170PDV3"/>
<evidence type="ECO:0000313" key="8">
    <source>
        <dbReference type="Proteomes" id="UP000215027"/>
    </source>
</evidence>
<dbReference type="PANTHER" id="PTHR37422">
    <property type="entry name" value="TEICHURONIC ACID BIOSYNTHESIS PROTEIN TUAE"/>
    <property type="match status" value="1"/>
</dbReference>
<feature type="transmembrane region" description="Helical" evidence="5">
    <location>
        <begin position="221"/>
        <end position="237"/>
    </location>
</feature>
<keyword evidence="4 5" id="KW-0472">Membrane</keyword>
<dbReference type="RefSeq" id="WP_095041855.1">
    <property type="nucleotide sequence ID" value="NZ_LN890655.1"/>
</dbReference>
<sequence>MMVRMWHVARLLNRWEWLILLGLLPLFMFPEGTRGFIILAVPAFWIIRKVVTGRFFPATPYNGALLLLLMMTGVGVLVSFDPSLSLPKLAGVLMGVALFGAVADYGRQFSVWPIVAVYFLLGIVMAVVGLLGAIWEPPFDFLNGARGYVALSAQGVPGAVGGIVNSNELAGVMAWIAPMALACLVGLSRLLWRTNKFGLLFLLATTLLSGLTLIATSSRGGVLALGAGMAVVLALYLPSRWRLVLLTGLVISLAGVMSYAISTLQQDLVGDALGLSGRMEIWSRALLAIADNPLTGVGLNAFRRVVHVLYPLFSIADTIDLGHAHNHLLQAALDVGLPGLAGYLAIWFISAALLATTWQNLRRRGARRHPYYALVAGLAGSLMAGWVFGIFDAIALGSRPGFLWWMLLGLSASVHYAVNYSGERLRSHRHATVGLGLPMPRRQAHRTAAAETSGPA</sequence>
<name>A0A170PDV3_9CHLR</name>
<organism evidence="7 8">
    <name type="scientific">Candidatus Promineifilum breve</name>
    <dbReference type="NCBI Taxonomy" id="1806508"/>
    <lineage>
        <taxon>Bacteria</taxon>
        <taxon>Bacillati</taxon>
        <taxon>Chloroflexota</taxon>
        <taxon>Ardenticatenia</taxon>
        <taxon>Candidatus Promineifilales</taxon>
        <taxon>Candidatus Promineifilaceae</taxon>
        <taxon>Candidatus Promineifilum</taxon>
    </lineage>
</organism>
<accession>A0A170PDV3</accession>
<keyword evidence="3 5" id="KW-1133">Transmembrane helix</keyword>
<feature type="transmembrane region" description="Helical" evidence="5">
    <location>
        <begin position="115"/>
        <end position="135"/>
    </location>
</feature>
<dbReference type="InterPro" id="IPR051533">
    <property type="entry name" value="WaaL-like"/>
</dbReference>
<dbReference type="EMBL" id="LN890655">
    <property type="protein sequence ID" value="CUS02213.2"/>
    <property type="molecule type" value="Genomic_DNA"/>
</dbReference>
<evidence type="ECO:0000313" key="7">
    <source>
        <dbReference type="EMBL" id="CUS02213.2"/>
    </source>
</evidence>
<feature type="transmembrane region" description="Helical" evidence="5">
    <location>
        <begin position="172"/>
        <end position="192"/>
    </location>
</feature>
<feature type="transmembrane region" description="Helical" evidence="5">
    <location>
        <begin position="340"/>
        <end position="359"/>
    </location>
</feature>
<comment type="subcellular location">
    <subcellularLocation>
        <location evidence="1">Membrane</location>
        <topology evidence="1">Multi-pass membrane protein</topology>
    </subcellularLocation>
</comment>
<evidence type="ECO:0000256" key="4">
    <source>
        <dbReference type="ARBA" id="ARBA00023136"/>
    </source>
</evidence>
<evidence type="ECO:0000256" key="3">
    <source>
        <dbReference type="ARBA" id="ARBA00022989"/>
    </source>
</evidence>
<feature type="domain" description="O-antigen ligase-related" evidence="6">
    <location>
        <begin position="205"/>
        <end position="344"/>
    </location>
</feature>
<keyword evidence="2 5" id="KW-0812">Transmembrane</keyword>
<evidence type="ECO:0000256" key="5">
    <source>
        <dbReference type="SAM" id="Phobius"/>
    </source>
</evidence>
<keyword evidence="8" id="KW-1185">Reference proteome</keyword>
<feature type="transmembrane region" description="Helical" evidence="5">
    <location>
        <begin position="86"/>
        <end position="103"/>
    </location>
</feature>
<evidence type="ECO:0000256" key="2">
    <source>
        <dbReference type="ARBA" id="ARBA00022692"/>
    </source>
</evidence>
<evidence type="ECO:0000259" key="6">
    <source>
        <dbReference type="Pfam" id="PF04932"/>
    </source>
</evidence>
<dbReference type="InterPro" id="IPR007016">
    <property type="entry name" value="O-antigen_ligase-rel_domated"/>
</dbReference>
<feature type="transmembrane region" description="Helical" evidence="5">
    <location>
        <begin position="371"/>
        <end position="396"/>
    </location>
</feature>
<feature type="transmembrane region" description="Helical" evidence="5">
    <location>
        <begin position="12"/>
        <end position="29"/>
    </location>
</feature>
<dbReference type="Proteomes" id="UP000215027">
    <property type="component" value="Chromosome I"/>
</dbReference>
<dbReference type="OrthoDB" id="141717at2"/>
<protein>
    <submittedName>
        <fullName evidence="7">O-antigen polymerase family protein</fullName>
    </submittedName>
</protein>
<feature type="transmembrane region" description="Helical" evidence="5">
    <location>
        <begin position="197"/>
        <end position="215"/>
    </location>
</feature>
<feature type="transmembrane region" description="Helical" evidence="5">
    <location>
        <begin position="244"/>
        <end position="261"/>
    </location>
</feature>
<gene>
    <name evidence="7" type="ORF">CFX0092_A0332</name>
</gene>
<feature type="transmembrane region" description="Helical" evidence="5">
    <location>
        <begin position="63"/>
        <end position="80"/>
    </location>
</feature>
<feature type="transmembrane region" description="Helical" evidence="5">
    <location>
        <begin position="402"/>
        <end position="420"/>
    </location>
</feature>
<dbReference type="Pfam" id="PF04932">
    <property type="entry name" value="Wzy_C"/>
    <property type="match status" value="1"/>
</dbReference>
<dbReference type="GO" id="GO:0016020">
    <property type="term" value="C:membrane"/>
    <property type="evidence" value="ECO:0007669"/>
    <property type="project" value="UniProtKB-SubCell"/>
</dbReference>
<dbReference type="KEGG" id="pbf:CFX0092_A0332"/>
<reference evidence="7" key="1">
    <citation type="submission" date="2016-01" db="EMBL/GenBank/DDBJ databases">
        <authorList>
            <person name="Mcilroy J.S."/>
            <person name="Karst M S."/>
            <person name="Albertsen M."/>
        </authorList>
    </citation>
    <scope>NUCLEOTIDE SEQUENCE</scope>
    <source>
        <strain evidence="7">Cfx-K</strain>
    </source>
</reference>